<organism evidence="3 4">
    <name type="scientific">Anaplasma platys</name>
    <dbReference type="NCBI Taxonomy" id="949"/>
    <lineage>
        <taxon>Bacteria</taxon>
        <taxon>Pseudomonadati</taxon>
        <taxon>Pseudomonadota</taxon>
        <taxon>Alphaproteobacteria</taxon>
        <taxon>Rickettsiales</taxon>
        <taxon>Anaplasmataceae</taxon>
        <taxon>Anaplasma</taxon>
    </lineage>
</organism>
<dbReference type="KEGG" id="aplt:ANPL_03595"/>
<evidence type="ECO:0000313" key="4">
    <source>
        <dbReference type="Proteomes" id="UP000500930"/>
    </source>
</evidence>
<dbReference type="GO" id="GO:0009423">
    <property type="term" value="P:chorismate biosynthetic process"/>
    <property type="evidence" value="ECO:0007669"/>
    <property type="project" value="TreeGrafter"/>
</dbReference>
<dbReference type="PANTHER" id="PTHR21090:SF5">
    <property type="entry name" value="PENTAFUNCTIONAL AROM POLYPEPTIDE"/>
    <property type="match status" value="1"/>
</dbReference>
<gene>
    <name evidence="3" type="primary">aroA</name>
    <name evidence="3" type="ORF">ANPL_03595</name>
</gene>
<sequence>MKCYTCRFVAADEESSGYLLSGKASLPGCVHATCVAMVIAAQSVGTSYIYGAPQNSDVYGAMSALRSLGIKINDTGESITIEGVGVGGFTAAKNEVCVGNSTYVSCVILGTLVTHSFTSFIFNKENECNEVRGPSLLEADINELIEIFAPVGAKFLHNNLFPLVVTGVEDIAPLAERRVISSHFVKSSLLLACMNIAGQSRINAHGALPAYTEWLLKHYGADVQVSLQCEVDEIAICGQKELFATDVRIFPSRTHVLAVVTAALLSRGASVVIPRVLVDKGMRVVLDILVRMGGDISVSESLDGLHRLEVAASEMFGVEITSVELRFVLEALPVLCIICAYSEGITRIFGASELPAGLRKSLEIVVRGLTQCGIAATMSSDLLEIRGCGGEMLGGIEVDASNDERATDAFLLLCLISSAPIYIQGLDYKAAVCFAQILNSLNKGRGNFVLESIRGSF</sequence>
<keyword evidence="4" id="KW-1185">Reference proteome</keyword>
<dbReference type="PANTHER" id="PTHR21090">
    <property type="entry name" value="AROM/DEHYDROQUINATE SYNTHASE"/>
    <property type="match status" value="1"/>
</dbReference>
<name>A0A858PYX2_9RICK</name>
<dbReference type="EMBL" id="CP046391">
    <property type="protein sequence ID" value="QJC27770.1"/>
    <property type="molecule type" value="Genomic_DNA"/>
</dbReference>
<proteinExistence type="predicted"/>
<dbReference type="InterPro" id="IPR013792">
    <property type="entry name" value="RNA3'P_cycl/enolpyr_Trfase_a/b"/>
</dbReference>
<dbReference type="RefSeq" id="WP_169193379.1">
    <property type="nucleotide sequence ID" value="NZ_CP046391.1"/>
</dbReference>
<dbReference type="Gene3D" id="3.65.10.10">
    <property type="entry name" value="Enolpyruvate transferase domain"/>
    <property type="match status" value="2"/>
</dbReference>
<feature type="domain" description="Enolpyruvate transferase" evidence="2">
    <location>
        <begin position="20"/>
        <end position="426"/>
    </location>
</feature>
<dbReference type="InterPro" id="IPR036968">
    <property type="entry name" value="Enolpyruvate_Tfrase_sf"/>
</dbReference>
<evidence type="ECO:0000256" key="1">
    <source>
        <dbReference type="ARBA" id="ARBA00022679"/>
    </source>
</evidence>
<dbReference type="AlphaFoldDB" id="A0A858PYX2"/>
<keyword evidence="1 3" id="KW-0808">Transferase</keyword>
<reference evidence="3 4" key="1">
    <citation type="journal article" date="2020" name="Pathogens">
        <title>First Whole Genome Sequence of Anaplasma platys, an Obligate Intracellular Rickettsial Pathogen of Dogs.</title>
        <authorList>
            <person name="Llanes A."/>
            <person name="Rajeev S."/>
        </authorList>
    </citation>
    <scope>NUCLEOTIDE SEQUENCE [LARGE SCALE GENOMIC DNA]</scope>
    <source>
        <strain evidence="3 4">S3</strain>
    </source>
</reference>
<dbReference type="InterPro" id="IPR001986">
    <property type="entry name" value="Enolpyruvate_Tfrase_dom"/>
</dbReference>
<accession>A0A858PYX2</accession>
<dbReference type="GO" id="GO:0003866">
    <property type="term" value="F:3-phosphoshikimate 1-carboxyvinyltransferase activity"/>
    <property type="evidence" value="ECO:0007669"/>
    <property type="project" value="TreeGrafter"/>
</dbReference>
<protein>
    <submittedName>
        <fullName evidence="3">3-phosphoshikimate 1-carboxyvinyltransferase</fullName>
    </submittedName>
</protein>
<dbReference type="SUPFAM" id="SSF55205">
    <property type="entry name" value="EPT/RTPC-like"/>
    <property type="match status" value="1"/>
</dbReference>
<dbReference type="Pfam" id="PF00275">
    <property type="entry name" value="EPSP_synthase"/>
    <property type="match status" value="1"/>
</dbReference>
<evidence type="ECO:0000259" key="2">
    <source>
        <dbReference type="Pfam" id="PF00275"/>
    </source>
</evidence>
<dbReference type="Proteomes" id="UP000500930">
    <property type="component" value="Chromosome"/>
</dbReference>
<evidence type="ECO:0000313" key="3">
    <source>
        <dbReference type="EMBL" id="QJC27770.1"/>
    </source>
</evidence>